<evidence type="ECO:0000313" key="2">
    <source>
        <dbReference type="Proteomes" id="UP000790709"/>
    </source>
</evidence>
<comment type="caution">
    <text evidence="1">The sequence shown here is derived from an EMBL/GenBank/DDBJ whole genome shotgun (WGS) entry which is preliminary data.</text>
</comment>
<sequence>MLPSSMADQASVMLIAQSSSSSSASSRSSLLACATESSGDQTEISPPHSPTGKTSFTRKQLCPGLLKPMCPMGELTPQDATVSLHARPSALAADEGGYEADLESHEASSVSGVARPKPVRGESKGRKRAQSLQSRHPLGTTSLANEASPDPQVGHKDTHSGPAQTRHAVRPNAIDLKAIPEYEFEPKVVKAAVGLGLGLPSDHHVKTPRSSTMPHFPSPSMLHLPEQNLLPSRPFPSPISESEVRRDLRLRPTILADSPSPIELLPPRMPCYEPRRQEFDLISDSQAAEVLTGSASLSQTSPFFWTLSASLCDPPGDGAHGQFGENGAMCAASVRSSSIEVGASNQRCPSALV</sequence>
<proteinExistence type="predicted"/>
<dbReference type="EMBL" id="MU266357">
    <property type="protein sequence ID" value="KAH7928101.1"/>
    <property type="molecule type" value="Genomic_DNA"/>
</dbReference>
<reference evidence="1" key="1">
    <citation type="journal article" date="2021" name="New Phytol.">
        <title>Evolutionary innovations through gain and loss of genes in the ectomycorrhizal Boletales.</title>
        <authorList>
            <person name="Wu G."/>
            <person name="Miyauchi S."/>
            <person name="Morin E."/>
            <person name="Kuo A."/>
            <person name="Drula E."/>
            <person name="Varga T."/>
            <person name="Kohler A."/>
            <person name="Feng B."/>
            <person name="Cao Y."/>
            <person name="Lipzen A."/>
            <person name="Daum C."/>
            <person name="Hundley H."/>
            <person name="Pangilinan J."/>
            <person name="Johnson J."/>
            <person name="Barry K."/>
            <person name="LaButti K."/>
            <person name="Ng V."/>
            <person name="Ahrendt S."/>
            <person name="Min B."/>
            <person name="Choi I.G."/>
            <person name="Park H."/>
            <person name="Plett J.M."/>
            <person name="Magnuson J."/>
            <person name="Spatafora J.W."/>
            <person name="Nagy L.G."/>
            <person name="Henrissat B."/>
            <person name="Grigoriev I.V."/>
            <person name="Yang Z.L."/>
            <person name="Xu J."/>
            <person name="Martin F.M."/>
        </authorList>
    </citation>
    <scope>NUCLEOTIDE SEQUENCE</scope>
    <source>
        <strain evidence="1">KUC20120723A-06</strain>
    </source>
</reference>
<dbReference type="Proteomes" id="UP000790709">
    <property type="component" value="Unassembled WGS sequence"/>
</dbReference>
<keyword evidence="2" id="KW-1185">Reference proteome</keyword>
<protein>
    <submittedName>
        <fullName evidence="1">Uncharacterized protein</fullName>
    </submittedName>
</protein>
<gene>
    <name evidence="1" type="ORF">BV22DRAFT_230673</name>
</gene>
<organism evidence="1 2">
    <name type="scientific">Leucogyrophana mollusca</name>
    <dbReference type="NCBI Taxonomy" id="85980"/>
    <lineage>
        <taxon>Eukaryota</taxon>
        <taxon>Fungi</taxon>
        <taxon>Dikarya</taxon>
        <taxon>Basidiomycota</taxon>
        <taxon>Agaricomycotina</taxon>
        <taxon>Agaricomycetes</taxon>
        <taxon>Agaricomycetidae</taxon>
        <taxon>Boletales</taxon>
        <taxon>Boletales incertae sedis</taxon>
        <taxon>Leucogyrophana</taxon>
    </lineage>
</organism>
<name>A0ACB8BQA2_9AGAM</name>
<accession>A0ACB8BQA2</accession>
<evidence type="ECO:0000313" key="1">
    <source>
        <dbReference type="EMBL" id="KAH7928101.1"/>
    </source>
</evidence>